<dbReference type="RefSeq" id="WP_345704348.1">
    <property type="nucleotide sequence ID" value="NZ_BAABKV010000001.1"/>
</dbReference>
<dbReference type="SUPFAM" id="SSF53474">
    <property type="entry name" value="alpha/beta-Hydrolases"/>
    <property type="match status" value="1"/>
</dbReference>
<sequence length="259" mass="27785">MSADEGRWNWLLVPGGPGLGSESLRGLAVAAGLPGSVWLVDLPGDGSNRAGPRIPARPYSRWPDVLAEAARELDDVVMVGHSTGGMFLLSVPELEQELAGMALVGSAPHAGWRPHFARWAETHPIPAVETAAQAYAAGPDDRTLRALTLAAAPWSFTPDGLAEGRALLAELPYCQSAVAWADAHFDEDYRAGWAPRTLPTLVVGGALDRVVDQGVWHDAGDFDRPNVLRRTIERAGHFPWIENPAAVREAFADLTAMLH</sequence>
<organism evidence="2 3">
    <name type="scientific">Kitasatospora paranensis</name>
    <dbReference type="NCBI Taxonomy" id="258053"/>
    <lineage>
        <taxon>Bacteria</taxon>
        <taxon>Bacillati</taxon>
        <taxon>Actinomycetota</taxon>
        <taxon>Actinomycetes</taxon>
        <taxon>Kitasatosporales</taxon>
        <taxon>Streptomycetaceae</taxon>
        <taxon>Kitasatospora</taxon>
    </lineage>
</organism>
<dbReference type="InterPro" id="IPR000073">
    <property type="entry name" value="AB_hydrolase_1"/>
</dbReference>
<keyword evidence="3" id="KW-1185">Reference proteome</keyword>
<gene>
    <name evidence="2" type="ORF">ACFQMG_18480</name>
</gene>
<comment type="caution">
    <text evidence="2">The sequence shown here is derived from an EMBL/GenBank/DDBJ whole genome shotgun (WGS) entry which is preliminary data.</text>
</comment>
<protein>
    <submittedName>
        <fullName evidence="2">Alpha/beta fold hydrolase</fullName>
    </submittedName>
</protein>
<proteinExistence type="predicted"/>
<keyword evidence="2" id="KW-0378">Hydrolase</keyword>
<accession>A0ABW2FZG3</accession>
<dbReference type="Proteomes" id="UP001596435">
    <property type="component" value="Unassembled WGS sequence"/>
</dbReference>
<dbReference type="EMBL" id="JBHTAJ010000033">
    <property type="protein sequence ID" value="MFC7181542.1"/>
    <property type="molecule type" value="Genomic_DNA"/>
</dbReference>
<evidence type="ECO:0000313" key="2">
    <source>
        <dbReference type="EMBL" id="MFC7181542.1"/>
    </source>
</evidence>
<evidence type="ECO:0000313" key="3">
    <source>
        <dbReference type="Proteomes" id="UP001596435"/>
    </source>
</evidence>
<dbReference type="Pfam" id="PF12697">
    <property type="entry name" value="Abhydrolase_6"/>
    <property type="match status" value="1"/>
</dbReference>
<reference evidence="3" key="1">
    <citation type="journal article" date="2019" name="Int. J. Syst. Evol. Microbiol.">
        <title>The Global Catalogue of Microorganisms (GCM) 10K type strain sequencing project: providing services to taxonomists for standard genome sequencing and annotation.</title>
        <authorList>
            <consortium name="The Broad Institute Genomics Platform"/>
            <consortium name="The Broad Institute Genome Sequencing Center for Infectious Disease"/>
            <person name="Wu L."/>
            <person name="Ma J."/>
        </authorList>
    </citation>
    <scope>NUCLEOTIDE SEQUENCE [LARGE SCALE GENOMIC DNA]</scope>
    <source>
        <strain evidence="3">CGMCC 1.12859</strain>
    </source>
</reference>
<name>A0ABW2FZG3_9ACTN</name>
<dbReference type="Gene3D" id="3.40.50.1820">
    <property type="entry name" value="alpha/beta hydrolase"/>
    <property type="match status" value="1"/>
</dbReference>
<dbReference type="InterPro" id="IPR029058">
    <property type="entry name" value="AB_hydrolase_fold"/>
</dbReference>
<evidence type="ECO:0000259" key="1">
    <source>
        <dbReference type="Pfam" id="PF12697"/>
    </source>
</evidence>
<dbReference type="GO" id="GO:0016787">
    <property type="term" value="F:hydrolase activity"/>
    <property type="evidence" value="ECO:0007669"/>
    <property type="project" value="UniProtKB-KW"/>
</dbReference>
<feature type="domain" description="AB hydrolase-1" evidence="1">
    <location>
        <begin position="11"/>
        <end position="250"/>
    </location>
</feature>